<evidence type="ECO:0000313" key="1">
    <source>
        <dbReference type="EMBL" id="JAH74231.1"/>
    </source>
</evidence>
<accession>A0A0E9V8B3</accession>
<dbReference type="EMBL" id="GBXM01034346">
    <property type="protein sequence ID" value="JAH74231.1"/>
    <property type="molecule type" value="Transcribed_RNA"/>
</dbReference>
<reference evidence="1" key="1">
    <citation type="submission" date="2014-11" db="EMBL/GenBank/DDBJ databases">
        <authorList>
            <person name="Amaro Gonzalez C."/>
        </authorList>
    </citation>
    <scope>NUCLEOTIDE SEQUENCE</scope>
</reference>
<reference evidence="1" key="2">
    <citation type="journal article" date="2015" name="Fish Shellfish Immunol.">
        <title>Early steps in the European eel (Anguilla anguilla)-Vibrio vulnificus interaction in the gills: Role of the RtxA13 toxin.</title>
        <authorList>
            <person name="Callol A."/>
            <person name="Pajuelo D."/>
            <person name="Ebbesson L."/>
            <person name="Teles M."/>
            <person name="MacKenzie S."/>
            <person name="Amaro C."/>
        </authorList>
    </citation>
    <scope>NUCLEOTIDE SEQUENCE</scope>
</reference>
<sequence>MQNQIIYISTSYSFSCDNCFLLL</sequence>
<organism evidence="1">
    <name type="scientific">Anguilla anguilla</name>
    <name type="common">European freshwater eel</name>
    <name type="synonym">Muraena anguilla</name>
    <dbReference type="NCBI Taxonomy" id="7936"/>
    <lineage>
        <taxon>Eukaryota</taxon>
        <taxon>Metazoa</taxon>
        <taxon>Chordata</taxon>
        <taxon>Craniata</taxon>
        <taxon>Vertebrata</taxon>
        <taxon>Euteleostomi</taxon>
        <taxon>Actinopterygii</taxon>
        <taxon>Neopterygii</taxon>
        <taxon>Teleostei</taxon>
        <taxon>Anguilliformes</taxon>
        <taxon>Anguillidae</taxon>
        <taxon>Anguilla</taxon>
    </lineage>
</organism>
<proteinExistence type="predicted"/>
<name>A0A0E9V8B3_ANGAN</name>
<protein>
    <submittedName>
        <fullName evidence="1">Uncharacterized protein</fullName>
    </submittedName>
</protein>
<dbReference type="AlphaFoldDB" id="A0A0E9V8B3"/>